<keyword evidence="8" id="KW-0187">Copper transport</keyword>
<keyword evidence="3" id="KW-0813">Transport</keyword>
<dbReference type="Proteomes" id="UP001296873">
    <property type="component" value="Unassembled WGS sequence"/>
</dbReference>
<evidence type="ECO:0000256" key="7">
    <source>
        <dbReference type="ARBA" id="ARBA00022741"/>
    </source>
</evidence>
<evidence type="ECO:0000256" key="10">
    <source>
        <dbReference type="ARBA" id="ARBA00022842"/>
    </source>
</evidence>
<evidence type="ECO:0000256" key="3">
    <source>
        <dbReference type="ARBA" id="ARBA00022448"/>
    </source>
</evidence>
<dbReference type="InterPro" id="IPR017969">
    <property type="entry name" value="Heavy-metal-associated_CS"/>
</dbReference>
<dbReference type="InterPro" id="IPR027256">
    <property type="entry name" value="P-typ_ATPase_IB"/>
</dbReference>
<keyword evidence="7 16" id="KW-0547">Nucleotide-binding</keyword>
<dbReference type="Gene3D" id="2.70.150.10">
    <property type="entry name" value="Calcium-transporting ATPase, cytoplasmic transduction domain A"/>
    <property type="match status" value="1"/>
</dbReference>
<feature type="transmembrane region" description="Helical" evidence="16">
    <location>
        <begin position="532"/>
        <end position="556"/>
    </location>
</feature>
<dbReference type="SFLD" id="SFLDF00027">
    <property type="entry name" value="p-type_atpase"/>
    <property type="match status" value="1"/>
</dbReference>
<accession>A0ABS1DF80</accession>
<comment type="similarity">
    <text evidence="2 16">Belongs to the cation transport ATPase (P-type) (TC 3.A.3) family. Type IB subfamily.</text>
</comment>
<keyword evidence="5 16" id="KW-0479">Metal-binding</keyword>
<keyword evidence="12 16" id="KW-1133">Transmembrane helix</keyword>
<keyword evidence="11" id="KW-1278">Translocase</keyword>
<dbReference type="NCBIfam" id="TIGR01525">
    <property type="entry name" value="ATPase-IB_hvy"/>
    <property type="match status" value="1"/>
</dbReference>
<gene>
    <name evidence="19" type="ORF">CKO28_13905</name>
</gene>
<feature type="transmembrane region" description="Helical" evidence="16">
    <location>
        <begin position="371"/>
        <end position="394"/>
    </location>
</feature>
<feature type="transmembrane region" description="Helical" evidence="16">
    <location>
        <begin position="312"/>
        <end position="330"/>
    </location>
</feature>
<comment type="caution">
    <text evidence="19">The sequence shown here is derived from an EMBL/GenBank/DDBJ whole genome shotgun (WGS) entry which is preliminary data.</text>
</comment>
<dbReference type="CDD" id="cd02094">
    <property type="entry name" value="P-type_ATPase_Cu-like"/>
    <property type="match status" value="1"/>
</dbReference>
<feature type="region of interest" description="Disordered" evidence="17">
    <location>
        <begin position="153"/>
        <end position="190"/>
    </location>
</feature>
<evidence type="ECO:0000259" key="18">
    <source>
        <dbReference type="PROSITE" id="PS50846"/>
    </source>
</evidence>
<dbReference type="InterPro" id="IPR023299">
    <property type="entry name" value="ATPase_P-typ_cyto_dom_N"/>
</dbReference>
<dbReference type="InterPro" id="IPR044492">
    <property type="entry name" value="P_typ_ATPase_HD_dom"/>
</dbReference>
<dbReference type="NCBIfam" id="TIGR00003">
    <property type="entry name" value="copper ion binding protein"/>
    <property type="match status" value="1"/>
</dbReference>
<dbReference type="SUPFAM" id="SSF81653">
    <property type="entry name" value="Calcium ATPase, transduction domain A"/>
    <property type="match status" value="1"/>
</dbReference>
<keyword evidence="4 16" id="KW-0812">Transmembrane</keyword>
<name>A0ABS1DF80_9PROT</name>
<dbReference type="SFLD" id="SFLDG00002">
    <property type="entry name" value="C1.7:_P-type_atpase_like"/>
    <property type="match status" value="1"/>
</dbReference>
<dbReference type="RefSeq" id="WP_200341456.1">
    <property type="nucleotide sequence ID" value="NZ_NRRL01000039.1"/>
</dbReference>
<dbReference type="Pfam" id="PF00403">
    <property type="entry name" value="HMA"/>
    <property type="match status" value="3"/>
</dbReference>
<comment type="subcellular location">
    <subcellularLocation>
        <location evidence="16">Cell membrane</location>
    </subcellularLocation>
    <subcellularLocation>
        <location evidence="1">Endomembrane system</location>
        <topology evidence="1">Multi-pass membrane protein</topology>
    </subcellularLocation>
</comment>
<dbReference type="CDD" id="cd00371">
    <property type="entry name" value="HMA"/>
    <property type="match status" value="3"/>
</dbReference>
<keyword evidence="13" id="KW-0186">Copper</keyword>
<dbReference type="InterPro" id="IPR023298">
    <property type="entry name" value="ATPase_P-typ_TM_dom_sf"/>
</dbReference>
<evidence type="ECO:0000256" key="14">
    <source>
        <dbReference type="ARBA" id="ARBA00023065"/>
    </source>
</evidence>
<dbReference type="SUPFAM" id="SSF56784">
    <property type="entry name" value="HAD-like"/>
    <property type="match status" value="1"/>
</dbReference>
<dbReference type="Gene3D" id="3.40.50.1000">
    <property type="entry name" value="HAD superfamily/HAD-like"/>
    <property type="match status" value="1"/>
</dbReference>
<dbReference type="SUPFAM" id="SSF55008">
    <property type="entry name" value="HMA, heavy metal-associated domain"/>
    <property type="match status" value="3"/>
</dbReference>
<dbReference type="InterPro" id="IPR036412">
    <property type="entry name" value="HAD-like_sf"/>
</dbReference>
<dbReference type="Gene3D" id="3.30.70.100">
    <property type="match status" value="3"/>
</dbReference>
<dbReference type="PANTHER" id="PTHR43520:SF8">
    <property type="entry name" value="P-TYPE CU(+) TRANSPORTER"/>
    <property type="match status" value="1"/>
</dbReference>
<dbReference type="InterPro" id="IPR006122">
    <property type="entry name" value="HMA_Cu_ion-bd"/>
</dbReference>
<proteinExistence type="inferred from homology"/>
<keyword evidence="14" id="KW-0406">Ion transport</keyword>
<dbReference type="PROSITE" id="PS01229">
    <property type="entry name" value="COF_2"/>
    <property type="match status" value="1"/>
</dbReference>
<dbReference type="PRINTS" id="PR00943">
    <property type="entry name" value="CUATPASE"/>
</dbReference>
<evidence type="ECO:0000313" key="20">
    <source>
        <dbReference type="Proteomes" id="UP001296873"/>
    </source>
</evidence>
<evidence type="ECO:0000256" key="16">
    <source>
        <dbReference type="RuleBase" id="RU362081"/>
    </source>
</evidence>
<feature type="transmembrane region" description="Helical" evidence="16">
    <location>
        <begin position="877"/>
        <end position="894"/>
    </location>
</feature>
<dbReference type="InterPro" id="IPR059000">
    <property type="entry name" value="ATPase_P-type_domA"/>
</dbReference>
<dbReference type="InterPro" id="IPR036163">
    <property type="entry name" value="HMA_dom_sf"/>
</dbReference>
<dbReference type="NCBIfam" id="TIGR01494">
    <property type="entry name" value="ATPase_P-type"/>
    <property type="match status" value="1"/>
</dbReference>
<dbReference type="EMBL" id="NRRL01000039">
    <property type="protein sequence ID" value="MBK1669129.1"/>
    <property type="molecule type" value="Genomic_DNA"/>
</dbReference>
<feature type="domain" description="HMA" evidence="18">
    <location>
        <begin position="11"/>
        <end position="78"/>
    </location>
</feature>
<feature type="domain" description="HMA" evidence="18">
    <location>
        <begin position="86"/>
        <end position="152"/>
    </location>
</feature>
<reference evidence="19 20" key="1">
    <citation type="journal article" date="2020" name="Microorganisms">
        <title>Osmotic Adaptation and Compatible Solute Biosynthesis of Phototrophic Bacteria as Revealed from Genome Analyses.</title>
        <authorList>
            <person name="Imhoff J.F."/>
            <person name="Rahn T."/>
            <person name="Kunzel S."/>
            <person name="Keller A."/>
            <person name="Neulinger S.C."/>
        </authorList>
    </citation>
    <scope>NUCLEOTIDE SEQUENCE [LARGE SCALE GENOMIC DNA]</scope>
    <source>
        <strain evidence="19 20">DSM 9895</strain>
    </source>
</reference>
<dbReference type="PRINTS" id="PR00119">
    <property type="entry name" value="CATATPASE"/>
</dbReference>
<protein>
    <submittedName>
        <fullName evidence="19">Copper-translocating P-type ATPase</fullName>
    </submittedName>
</protein>
<keyword evidence="10" id="KW-0460">Magnesium</keyword>
<dbReference type="NCBIfam" id="TIGR01511">
    <property type="entry name" value="ATPase-IB1_Cu"/>
    <property type="match status" value="1"/>
</dbReference>
<evidence type="ECO:0000256" key="13">
    <source>
        <dbReference type="ARBA" id="ARBA00023008"/>
    </source>
</evidence>
<dbReference type="PROSITE" id="PS00154">
    <property type="entry name" value="ATPASE_E1_E2"/>
    <property type="match status" value="1"/>
</dbReference>
<dbReference type="InterPro" id="IPR023214">
    <property type="entry name" value="HAD_sf"/>
</dbReference>
<evidence type="ECO:0000256" key="17">
    <source>
        <dbReference type="SAM" id="MobiDB-lite"/>
    </source>
</evidence>
<dbReference type="Pfam" id="PF00702">
    <property type="entry name" value="Hydrolase"/>
    <property type="match status" value="1"/>
</dbReference>
<dbReference type="Gene3D" id="3.40.1110.10">
    <property type="entry name" value="Calcium-transporting ATPase, cytoplasmic domain N"/>
    <property type="match status" value="1"/>
</dbReference>
<feature type="transmembrane region" description="Helical" evidence="16">
    <location>
        <begin position="342"/>
        <end position="365"/>
    </location>
</feature>
<feature type="transmembrane region" description="Helical" evidence="16">
    <location>
        <begin position="562"/>
        <end position="585"/>
    </location>
</feature>
<evidence type="ECO:0000256" key="2">
    <source>
        <dbReference type="ARBA" id="ARBA00006024"/>
    </source>
</evidence>
<evidence type="ECO:0000256" key="8">
    <source>
        <dbReference type="ARBA" id="ARBA00022796"/>
    </source>
</evidence>
<dbReference type="InterPro" id="IPR018303">
    <property type="entry name" value="ATPase_P-typ_P_site"/>
</dbReference>
<keyword evidence="9 16" id="KW-0067">ATP-binding</keyword>
<evidence type="ECO:0000256" key="9">
    <source>
        <dbReference type="ARBA" id="ARBA00022840"/>
    </source>
</evidence>
<sequence length="944" mass="96198">MAETAHATERDTIVLEIAGLSCGGCAAKTRRHLEAVDGVRAADVDHAAGRAEVTPAPGAAPAPEDLLAAVHAAGYTAKLAQRPGSAKIDLPVFGMSCGGCAAEVRRELEALDTVAAAEVDDARGLATVTPADGGPQAAELAAAVARAGFRVTPQASGNADHSAPQPTEETASEPAAGPGSAEAQPAGTETEQGAVCDLTIEGMTCASCVSTVERALNRVPGVAGASVNLANKQARVRLSQKVEPDRLAQAVKDAGYGARPTEPADSDAEAAGAHAKARREWALFAVSAMLTLPLVAQMGFGLVGLPGHLPPLVQLALAAPVQIFAGARFYKAAWPALKRFSGNMDTLVALGTTAAFGLSLYHVAVAPVGEWLGWGGAGQLYFEAAAAVITLVLLGRMLEDRATRSAGAAVQALMRLRPEQARVERDGETVAVPADQVVRGDVALVRPGERIPVDGTVLTGESQADESLVTGESLPVAKAPGEAVIGGSINGDGLLRIAATAVGQQSTLARIIDLVQTAQASKPPVQRLVDRVASVFVPAVVAVAVATCVGWVLAGASLETALIYAVAVLVIACPCALGLATPTAIMVGTGLAARRGVLIKDAAALEQARAVTTVVFDKTGTLTEGRPEVRDARPLGGTHENDLLRLVASVQQGSSHPLAEAIVAYGQDRGISLATPDDFRNVAGKGVLATVDGRRLAVGSARLMGEHGVDTSAAQDTADSFEGQGWSIVYVGELGDSPRLLGAIGLGDALKPGVEAAIDALQAEGIEVTLLSGDNRRAAQAVAGQLGIDRVIAEVLPADKEREIERLRQQGHVIAMVGDGVNDAPALAAADVGIAMGGGTDVALQTAGIALMRGDPRLVAEAIHLSRATYAKIRQNLFWAFAYNTVAIPVAAAGLLSPMIAGAAMAMSSVSVATNSLLLRRHGRVAGRAAPEPAAAVPAKEAKA</sequence>
<feature type="domain" description="HMA" evidence="18">
    <location>
        <begin position="194"/>
        <end position="259"/>
    </location>
</feature>
<dbReference type="PROSITE" id="PS50846">
    <property type="entry name" value="HMA_2"/>
    <property type="match status" value="3"/>
</dbReference>
<dbReference type="InterPro" id="IPR006121">
    <property type="entry name" value="HMA_dom"/>
</dbReference>
<organism evidence="19 20">
    <name type="scientific">Rhodovibrio sodomensis</name>
    <dbReference type="NCBI Taxonomy" id="1088"/>
    <lineage>
        <taxon>Bacteria</taxon>
        <taxon>Pseudomonadati</taxon>
        <taxon>Pseudomonadota</taxon>
        <taxon>Alphaproteobacteria</taxon>
        <taxon>Rhodospirillales</taxon>
        <taxon>Rhodovibrionaceae</taxon>
        <taxon>Rhodovibrio</taxon>
    </lineage>
</organism>
<evidence type="ECO:0000256" key="6">
    <source>
        <dbReference type="ARBA" id="ARBA00022737"/>
    </source>
</evidence>
<evidence type="ECO:0000313" key="19">
    <source>
        <dbReference type="EMBL" id="MBK1669129.1"/>
    </source>
</evidence>
<keyword evidence="16" id="KW-1003">Cell membrane</keyword>
<keyword evidence="20" id="KW-1185">Reference proteome</keyword>
<dbReference type="SFLD" id="SFLDS00003">
    <property type="entry name" value="Haloacid_Dehalogenase"/>
    <property type="match status" value="1"/>
</dbReference>
<dbReference type="Pfam" id="PF00122">
    <property type="entry name" value="E1-E2_ATPase"/>
    <property type="match status" value="1"/>
</dbReference>
<evidence type="ECO:0000256" key="1">
    <source>
        <dbReference type="ARBA" id="ARBA00004127"/>
    </source>
</evidence>
<keyword evidence="6" id="KW-0677">Repeat</keyword>
<evidence type="ECO:0000256" key="4">
    <source>
        <dbReference type="ARBA" id="ARBA00022692"/>
    </source>
</evidence>
<evidence type="ECO:0000256" key="11">
    <source>
        <dbReference type="ARBA" id="ARBA00022967"/>
    </source>
</evidence>
<dbReference type="PANTHER" id="PTHR43520">
    <property type="entry name" value="ATP7, ISOFORM B"/>
    <property type="match status" value="1"/>
</dbReference>
<feature type="transmembrane region" description="Helical" evidence="16">
    <location>
        <begin position="900"/>
        <end position="919"/>
    </location>
</feature>
<dbReference type="InterPro" id="IPR008250">
    <property type="entry name" value="ATPase_P-typ_transduc_dom_A_sf"/>
</dbReference>
<keyword evidence="15 16" id="KW-0472">Membrane</keyword>
<evidence type="ECO:0000256" key="15">
    <source>
        <dbReference type="ARBA" id="ARBA00023136"/>
    </source>
</evidence>
<dbReference type="PROSITE" id="PS01047">
    <property type="entry name" value="HMA_1"/>
    <property type="match status" value="1"/>
</dbReference>
<dbReference type="SUPFAM" id="SSF81665">
    <property type="entry name" value="Calcium ATPase, transmembrane domain M"/>
    <property type="match status" value="1"/>
</dbReference>
<dbReference type="InterPro" id="IPR001757">
    <property type="entry name" value="P_typ_ATPase"/>
</dbReference>
<evidence type="ECO:0000256" key="5">
    <source>
        <dbReference type="ARBA" id="ARBA00022723"/>
    </source>
</evidence>
<evidence type="ECO:0000256" key="12">
    <source>
        <dbReference type="ARBA" id="ARBA00022989"/>
    </source>
</evidence>
<feature type="compositionally biased region" description="Polar residues" evidence="17">
    <location>
        <begin position="153"/>
        <end position="169"/>
    </location>
</feature>
<feature type="transmembrane region" description="Helical" evidence="16">
    <location>
        <begin position="281"/>
        <end position="300"/>
    </location>
</feature>